<dbReference type="Pfam" id="PF07730">
    <property type="entry name" value="HisKA_3"/>
    <property type="match status" value="1"/>
</dbReference>
<evidence type="ECO:0000256" key="6">
    <source>
        <dbReference type="ARBA" id="ARBA00022777"/>
    </source>
</evidence>
<keyword evidence="13" id="KW-1185">Reference proteome</keyword>
<dbReference type="InterPro" id="IPR036890">
    <property type="entry name" value="HATPase_C_sf"/>
</dbReference>
<evidence type="ECO:0000259" key="11">
    <source>
        <dbReference type="Pfam" id="PF07730"/>
    </source>
</evidence>
<name>A0ABT1HD44_9NOCA</name>
<dbReference type="Gene3D" id="3.30.565.10">
    <property type="entry name" value="Histidine kinase-like ATPase, C-terminal domain"/>
    <property type="match status" value="1"/>
</dbReference>
<evidence type="ECO:0000313" key="12">
    <source>
        <dbReference type="EMBL" id="MCP2176182.1"/>
    </source>
</evidence>
<organism evidence="12 13">
    <name type="scientific">Williamsia maris</name>
    <dbReference type="NCBI Taxonomy" id="72806"/>
    <lineage>
        <taxon>Bacteria</taxon>
        <taxon>Bacillati</taxon>
        <taxon>Actinomycetota</taxon>
        <taxon>Actinomycetes</taxon>
        <taxon>Mycobacteriales</taxon>
        <taxon>Nocardiaceae</taxon>
        <taxon>Williamsia</taxon>
    </lineage>
</organism>
<feature type="transmembrane region" description="Helical" evidence="9">
    <location>
        <begin position="46"/>
        <end position="64"/>
    </location>
</feature>
<dbReference type="GO" id="GO:0016301">
    <property type="term" value="F:kinase activity"/>
    <property type="evidence" value="ECO:0007669"/>
    <property type="project" value="UniProtKB-KW"/>
</dbReference>
<protein>
    <recommendedName>
        <fullName evidence="2">histidine kinase</fullName>
        <ecNumber evidence="2">2.7.13.3</ecNumber>
    </recommendedName>
</protein>
<keyword evidence="3" id="KW-0597">Phosphoprotein</keyword>
<feature type="transmembrane region" description="Helical" evidence="9">
    <location>
        <begin position="76"/>
        <end position="95"/>
    </location>
</feature>
<dbReference type="PANTHER" id="PTHR24421">
    <property type="entry name" value="NITRATE/NITRITE SENSOR PROTEIN NARX-RELATED"/>
    <property type="match status" value="1"/>
</dbReference>
<dbReference type="Pfam" id="PF02518">
    <property type="entry name" value="HATPase_c"/>
    <property type="match status" value="1"/>
</dbReference>
<evidence type="ECO:0000256" key="3">
    <source>
        <dbReference type="ARBA" id="ARBA00022553"/>
    </source>
</evidence>
<keyword evidence="9" id="KW-1133">Transmembrane helix</keyword>
<evidence type="ECO:0000256" key="5">
    <source>
        <dbReference type="ARBA" id="ARBA00022741"/>
    </source>
</evidence>
<proteinExistence type="predicted"/>
<dbReference type="InterPro" id="IPR003594">
    <property type="entry name" value="HATPase_dom"/>
</dbReference>
<comment type="catalytic activity">
    <reaction evidence="1">
        <text>ATP + protein L-histidine = ADP + protein N-phospho-L-histidine.</text>
        <dbReference type="EC" id="2.7.13.3"/>
    </reaction>
</comment>
<feature type="transmembrane region" description="Helical" evidence="9">
    <location>
        <begin position="142"/>
        <end position="164"/>
    </location>
</feature>
<accession>A0ABT1HD44</accession>
<dbReference type="EC" id="2.7.13.3" evidence="2"/>
<evidence type="ECO:0000256" key="4">
    <source>
        <dbReference type="ARBA" id="ARBA00022679"/>
    </source>
</evidence>
<evidence type="ECO:0000256" key="9">
    <source>
        <dbReference type="SAM" id="Phobius"/>
    </source>
</evidence>
<feature type="transmembrane region" description="Helical" evidence="9">
    <location>
        <begin position="101"/>
        <end position="121"/>
    </location>
</feature>
<feature type="domain" description="Signal transduction histidine kinase subgroup 3 dimerisation and phosphoacceptor" evidence="11">
    <location>
        <begin position="219"/>
        <end position="285"/>
    </location>
</feature>
<keyword evidence="8" id="KW-0902">Two-component regulatory system</keyword>
<evidence type="ECO:0000256" key="7">
    <source>
        <dbReference type="ARBA" id="ARBA00022840"/>
    </source>
</evidence>
<keyword evidence="9" id="KW-0812">Transmembrane</keyword>
<comment type="caution">
    <text evidence="12">The sequence shown here is derived from an EMBL/GenBank/DDBJ whole genome shotgun (WGS) entry which is preliminary data.</text>
</comment>
<evidence type="ECO:0000256" key="8">
    <source>
        <dbReference type="ARBA" id="ARBA00023012"/>
    </source>
</evidence>
<feature type="transmembrane region" description="Helical" evidence="9">
    <location>
        <begin position="170"/>
        <end position="186"/>
    </location>
</feature>
<dbReference type="InterPro" id="IPR050482">
    <property type="entry name" value="Sensor_HK_TwoCompSys"/>
</dbReference>
<reference evidence="12 13" key="1">
    <citation type="submission" date="2022-06" db="EMBL/GenBank/DDBJ databases">
        <title>Genomic Encyclopedia of Archaeal and Bacterial Type Strains, Phase II (KMG-II): from individual species to whole genera.</title>
        <authorList>
            <person name="Goeker M."/>
        </authorList>
    </citation>
    <scope>NUCLEOTIDE SEQUENCE [LARGE SCALE GENOMIC DNA]</scope>
    <source>
        <strain evidence="12 13">DSM 44693</strain>
    </source>
</reference>
<feature type="domain" description="Histidine kinase/HSP90-like ATPase" evidence="10">
    <location>
        <begin position="320"/>
        <end position="404"/>
    </location>
</feature>
<dbReference type="SUPFAM" id="SSF55874">
    <property type="entry name" value="ATPase domain of HSP90 chaperone/DNA topoisomerase II/histidine kinase"/>
    <property type="match status" value="1"/>
</dbReference>
<dbReference type="InterPro" id="IPR011712">
    <property type="entry name" value="Sig_transdc_His_kin_sub3_dim/P"/>
</dbReference>
<gene>
    <name evidence="12" type="ORF">LX13_002001</name>
</gene>
<dbReference type="CDD" id="cd16917">
    <property type="entry name" value="HATPase_UhpB-NarQ-NarX-like"/>
    <property type="match status" value="1"/>
</dbReference>
<keyword evidence="5" id="KW-0547">Nucleotide-binding</keyword>
<keyword evidence="9" id="KW-0472">Membrane</keyword>
<sequence>MSPPPGGAETALAVASWSAMRSPNLSRLSPPVPADGYTGAGITDATMMRLMPAINAVIVIYAWFAVSPLGVTGRGLYGLTLMILGTLAMMLRLVPFGRVPVRISFAVTLFGGVVCGLLFGFDLNSPATAFAPILAGTAGFRFPAVPAVVIATVTSVTAFLATLARLDGALYYWPLLVGLAVLIGMTRRDRAAAMRLAHEKVEQTERAVASESRAQVLAERARVAREIHDVLAHSLSGVNMQLNLADALLEDGRADAGREAVAVAQTLVTDGLVEARKAVYALRDERRDLVATIEAMSLGSTETVTVTGRPRAVDSQTSGHLERIVGEALTNARRHAPGAPTSVTVEFGADLLTIEVVNTTRGDQVFDDGAGVGVTGMRERAAEVGARLTVGPDGRGWTVHVEVDL</sequence>
<dbReference type="PANTHER" id="PTHR24421:SF10">
    <property type="entry name" value="NITRATE_NITRITE SENSOR PROTEIN NARQ"/>
    <property type="match status" value="1"/>
</dbReference>
<evidence type="ECO:0000256" key="2">
    <source>
        <dbReference type="ARBA" id="ARBA00012438"/>
    </source>
</evidence>
<evidence type="ECO:0000256" key="1">
    <source>
        <dbReference type="ARBA" id="ARBA00000085"/>
    </source>
</evidence>
<keyword evidence="7" id="KW-0067">ATP-binding</keyword>
<dbReference type="EMBL" id="JAMTCJ010000002">
    <property type="protein sequence ID" value="MCP2176182.1"/>
    <property type="molecule type" value="Genomic_DNA"/>
</dbReference>
<keyword evidence="6 12" id="KW-0418">Kinase</keyword>
<keyword evidence="4" id="KW-0808">Transferase</keyword>
<evidence type="ECO:0000313" key="13">
    <source>
        <dbReference type="Proteomes" id="UP001206895"/>
    </source>
</evidence>
<evidence type="ECO:0000259" key="10">
    <source>
        <dbReference type="Pfam" id="PF02518"/>
    </source>
</evidence>
<dbReference type="Gene3D" id="1.20.5.1930">
    <property type="match status" value="1"/>
</dbReference>
<dbReference type="Proteomes" id="UP001206895">
    <property type="component" value="Unassembled WGS sequence"/>
</dbReference>